<feature type="domain" description="Fibronectin type-III" evidence="2">
    <location>
        <begin position="99"/>
        <end position="204"/>
    </location>
</feature>
<dbReference type="PANTHER" id="PTHR46957">
    <property type="entry name" value="CYTOKINE RECEPTOR"/>
    <property type="match status" value="1"/>
</dbReference>
<dbReference type="InterPro" id="IPR036116">
    <property type="entry name" value="FN3_sf"/>
</dbReference>
<proteinExistence type="predicted"/>
<feature type="non-terminal residue" evidence="3">
    <location>
        <position position="508"/>
    </location>
</feature>
<evidence type="ECO:0000313" key="4">
    <source>
        <dbReference type="Proteomes" id="UP000697710"/>
    </source>
</evidence>
<dbReference type="AlphaFoldDB" id="A0A956M2Z1"/>
<dbReference type="EMBL" id="JAGQHR010001091">
    <property type="protein sequence ID" value="MCA9730290.1"/>
    <property type="molecule type" value="Genomic_DNA"/>
</dbReference>
<name>A0A956M2Z1_UNCEI</name>
<reference evidence="3" key="1">
    <citation type="submission" date="2020-04" db="EMBL/GenBank/DDBJ databases">
        <authorList>
            <person name="Zhang T."/>
        </authorList>
    </citation>
    <scope>NUCLEOTIDE SEQUENCE</scope>
    <source>
        <strain evidence="3">HKST-UBA01</strain>
    </source>
</reference>
<organism evidence="3 4">
    <name type="scientific">Eiseniibacteriota bacterium</name>
    <dbReference type="NCBI Taxonomy" id="2212470"/>
    <lineage>
        <taxon>Bacteria</taxon>
        <taxon>Candidatus Eiseniibacteriota</taxon>
    </lineage>
</organism>
<gene>
    <name evidence="3" type="ORF">KC729_21595</name>
</gene>
<feature type="non-terminal residue" evidence="3">
    <location>
        <position position="1"/>
    </location>
</feature>
<dbReference type="PANTHER" id="PTHR46957:SF3">
    <property type="entry name" value="CYTOKINE RECEPTOR"/>
    <property type="match status" value="1"/>
</dbReference>
<dbReference type="Proteomes" id="UP000697710">
    <property type="component" value="Unassembled WGS sequence"/>
</dbReference>
<dbReference type="CDD" id="cd00063">
    <property type="entry name" value="FN3"/>
    <property type="match status" value="2"/>
</dbReference>
<reference evidence="3" key="2">
    <citation type="journal article" date="2021" name="Microbiome">
        <title>Successional dynamics and alternative stable states in a saline activated sludge microbial community over 9 years.</title>
        <authorList>
            <person name="Wang Y."/>
            <person name="Ye J."/>
            <person name="Ju F."/>
            <person name="Liu L."/>
            <person name="Boyd J.A."/>
            <person name="Deng Y."/>
            <person name="Parks D.H."/>
            <person name="Jiang X."/>
            <person name="Yin X."/>
            <person name="Woodcroft B.J."/>
            <person name="Tyson G.W."/>
            <person name="Hugenholtz P."/>
            <person name="Polz M.F."/>
            <person name="Zhang T."/>
        </authorList>
    </citation>
    <scope>NUCLEOTIDE SEQUENCE</scope>
    <source>
        <strain evidence="3">HKST-UBA01</strain>
    </source>
</reference>
<dbReference type="SUPFAM" id="SSF49265">
    <property type="entry name" value="Fibronectin type III"/>
    <property type="match status" value="3"/>
</dbReference>
<dbReference type="GO" id="GO:0016020">
    <property type="term" value="C:membrane"/>
    <property type="evidence" value="ECO:0007669"/>
    <property type="project" value="UniProtKB-SubCell"/>
</dbReference>
<protein>
    <recommendedName>
        <fullName evidence="2">Fibronectin type-III domain-containing protein</fullName>
    </recommendedName>
</protein>
<accession>A0A956M2Z1</accession>
<evidence type="ECO:0000256" key="1">
    <source>
        <dbReference type="SAM" id="MobiDB-lite"/>
    </source>
</evidence>
<dbReference type="Gene3D" id="2.60.40.10">
    <property type="entry name" value="Immunoglobulins"/>
    <property type="match status" value="4"/>
</dbReference>
<evidence type="ECO:0000313" key="3">
    <source>
        <dbReference type="EMBL" id="MCA9730290.1"/>
    </source>
</evidence>
<dbReference type="PROSITE" id="PS50853">
    <property type="entry name" value="FN3"/>
    <property type="match status" value="1"/>
</dbReference>
<comment type="caution">
    <text evidence="3">The sequence shown here is derived from an EMBL/GenBank/DDBJ whole genome shotgun (WGS) entry which is preliminary data.</text>
</comment>
<dbReference type="SMART" id="SM00060">
    <property type="entry name" value="FN3"/>
    <property type="match status" value="4"/>
</dbReference>
<evidence type="ECO:0000259" key="2">
    <source>
        <dbReference type="PROSITE" id="PS50853"/>
    </source>
</evidence>
<sequence length="508" mass="53200">ALNDLVPQLWLREDPGVTHELRWSPVFGATRYQILRAAEGNIPTTFSTSSLDTTLSLPPGFQGGTDITYRVQAELSDGRLSAPSEERTGNEPGSVPPSAVSDLTALITNATEIVLRWTAPGDDGTSGQATRYDLRYSTTPITDETFSSATALETAPPNNPGAGEFAVASSLDAQTTYYFALVTFDEADNRSPLSNVLEIETPAIPDTEAPSAVTDLTIASPEEGVFELTWTAPSDARDGDAAGYELRYSTSTLDDATFPAATLLSDPPTPGDAGTQESLRIASLSPGTYSFALRSLDAAGNASTVSNVVSASNADLVPPGAVTDLSATALGGDRIRLAWTVQGDNAELGRADHQEIRVATTPIDEAGFPDATPIAAPVPTDPGTTAELEVDGIFGAETIYYFAIRTVDEAGNVSAISNPATATTPDFEPPAATTDVVAEEVTGTRAKMYWTAPGDNGDRGTATTYDMRFSFEPLTEDNFADAAEVTNLPEPAPAGTNEEVTLVASQAV</sequence>
<feature type="region of interest" description="Disordered" evidence="1">
    <location>
        <begin position="79"/>
        <end position="99"/>
    </location>
</feature>
<dbReference type="InterPro" id="IPR050713">
    <property type="entry name" value="RTP_Phos/Ushers"/>
</dbReference>
<dbReference type="InterPro" id="IPR003961">
    <property type="entry name" value="FN3_dom"/>
</dbReference>
<dbReference type="InterPro" id="IPR013783">
    <property type="entry name" value="Ig-like_fold"/>
</dbReference>